<protein>
    <submittedName>
        <fullName evidence="2">Uncharacterized protein</fullName>
    </submittedName>
</protein>
<evidence type="ECO:0000313" key="2">
    <source>
        <dbReference type="EMBL" id="TKR65107.1"/>
    </source>
</evidence>
<keyword evidence="1" id="KW-0812">Transmembrane</keyword>
<dbReference type="EMBL" id="AZBU02000009">
    <property type="protein sequence ID" value="TKR65107.1"/>
    <property type="molecule type" value="Genomic_DNA"/>
</dbReference>
<gene>
    <name evidence="2" type="ORF">L596_025561</name>
</gene>
<dbReference type="Proteomes" id="UP000298663">
    <property type="component" value="Unassembled WGS sequence"/>
</dbReference>
<organism evidence="2 3">
    <name type="scientific">Steinernema carpocapsae</name>
    <name type="common">Entomopathogenic nematode</name>
    <dbReference type="NCBI Taxonomy" id="34508"/>
    <lineage>
        <taxon>Eukaryota</taxon>
        <taxon>Metazoa</taxon>
        <taxon>Ecdysozoa</taxon>
        <taxon>Nematoda</taxon>
        <taxon>Chromadorea</taxon>
        <taxon>Rhabditida</taxon>
        <taxon>Tylenchina</taxon>
        <taxon>Panagrolaimomorpha</taxon>
        <taxon>Strongyloidoidea</taxon>
        <taxon>Steinernematidae</taxon>
        <taxon>Steinernema</taxon>
    </lineage>
</organism>
<keyword evidence="3" id="KW-1185">Reference proteome</keyword>
<accession>A0A4U5M838</accession>
<sequence>MANNAIVFFRTNAFPDLLLVFSWACTNLAFAVCTAHPFCAFADVPLLAMTFLLIAKPFYFYRVEAGRARTLVVLAAEIAVLSPLLYALAFHDFRVADEYRKILLSTTAAVIAVRYVVDTRSLEDSNVIWWITPPPTNPITFCTHEPFRYFGILGEYLFLVIFVNSLCRTRLRNPLENADYPLWRFLANLHLEFFHWTGSMLLLFFPMYGEPIEDVMWKLSRLFVVGIDDVLWML</sequence>
<proteinExistence type="predicted"/>
<feature type="transmembrane region" description="Helical" evidence="1">
    <location>
        <begin position="41"/>
        <end position="59"/>
    </location>
</feature>
<feature type="transmembrane region" description="Helical" evidence="1">
    <location>
        <begin position="147"/>
        <end position="167"/>
    </location>
</feature>
<reference evidence="2 3" key="1">
    <citation type="journal article" date="2015" name="Genome Biol.">
        <title>Comparative genomics of Steinernema reveals deeply conserved gene regulatory networks.</title>
        <authorList>
            <person name="Dillman A.R."/>
            <person name="Macchietto M."/>
            <person name="Porter C.F."/>
            <person name="Rogers A."/>
            <person name="Williams B."/>
            <person name="Antoshechkin I."/>
            <person name="Lee M.M."/>
            <person name="Goodwin Z."/>
            <person name="Lu X."/>
            <person name="Lewis E.E."/>
            <person name="Goodrich-Blair H."/>
            <person name="Stock S.P."/>
            <person name="Adams B.J."/>
            <person name="Sternberg P.W."/>
            <person name="Mortazavi A."/>
        </authorList>
    </citation>
    <scope>NUCLEOTIDE SEQUENCE [LARGE SCALE GENOMIC DNA]</scope>
    <source>
        <strain evidence="2 3">ALL</strain>
    </source>
</reference>
<evidence type="ECO:0000256" key="1">
    <source>
        <dbReference type="SAM" id="Phobius"/>
    </source>
</evidence>
<comment type="caution">
    <text evidence="2">The sequence shown here is derived from an EMBL/GenBank/DDBJ whole genome shotgun (WGS) entry which is preliminary data.</text>
</comment>
<feature type="transmembrane region" description="Helical" evidence="1">
    <location>
        <begin position="188"/>
        <end position="208"/>
    </location>
</feature>
<reference evidence="2 3" key="2">
    <citation type="journal article" date="2019" name="G3 (Bethesda)">
        <title>Hybrid Assembly of the Genome of the Entomopathogenic Nematode Steinernema carpocapsae Identifies the X-Chromosome.</title>
        <authorList>
            <person name="Serra L."/>
            <person name="Macchietto M."/>
            <person name="Macias-Munoz A."/>
            <person name="McGill C.J."/>
            <person name="Rodriguez I.M."/>
            <person name="Rodriguez B."/>
            <person name="Murad R."/>
            <person name="Mortazavi A."/>
        </authorList>
    </citation>
    <scope>NUCLEOTIDE SEQUENCE [LARGE SCALE GENOMIC DNA]</scope>
    <source>
        <strain evidence="2 3">ALL</strain>
    </source>
</reference>
<keyword evidence="1" id="KW-1133">Transmembrane helix</keyword>
<evidence type="ECO:0000313" key="3">
    <source>
        <dbReference type="Proteomes" id="UP000298663"/>
    </source>
</evidence>
<name>A0A4U5M838_STECR</name>
<keyword evidence="1" id="KW-0472">Membrane</keyword>
<dbReference type="AlphaFoldDB" id="A0A4U5M838"/>
<feature type="transmembrane region" description="Helical" evidence="1">
    <location>
        <begin position="71"/>
        <end position="90"/>
    </location>
</feature>